<dbReference type="OrthoDB" id="606708at2"/>
<keyword evidence="2" id="KW-1185">Reference proteome</keyword>
<dbReference type="RefSeq" id="WP_143017645.1">
    <property type="nucleotide sequence ID" value="NZ_FNGV01000012.1"/>
</dbReference>
<organism evidence="1 2">
    <name type="scientific">Kriegella aquimaris</name>
    <dbReference type="NCBI Taxonomy" id="192904"/>
    <lineage>
        <taxon>Bacteria</taxon>
        <taxon>Pseudomonadati</taxon>
        <taxon>Bacteroidota</taxon>
        <taxon>Flavobacteriia</taxon>
        <taxon>Flavobacteriales</taxon>
        <taxon>Flavobacteriaceae</taxon>
        <taxon>Kriegella</taxon>
    </lineage>
</organism>
<dbReference type="EMBL" id="FNGV01000012">
    <property type="protein sequence ID" value="SDM65762.1"/>
    <property type="molecule type" value="Genomic_DNA"/>
</dbReference>
<protein>
    <submittedName>
        <fullName evidence="1">Uncharacterized protein</fullName>
    </submittedName>
</protein>
<name>A0A1G9V0M4_9FLAO</name>
<proteinExistence type="predicted"/>
<sequence length="645" mass="72214">MNTNKIWFVLIATIFLISCDLSKEKNDYKSIVEKTKINSAFEMQPPIAKEIKIEILESPTSENENIRLVATFEKNEIQSSYLALLIDNQKVVLRDDGKGADNNAHDGNFSILIKENIKKLQSELLNRQKQIIKNDSLVTFDRRRMKFHPIEDIKKFQFGIFTKNEEISIPIGLLPLNRPPRTLSQRKQYLLIVDTKVVEDPTRTFNPCATSGNQGNPNGVWTFGELMRQLASPSPNLIANDAQVSAFVRDWLSTWTSQQTINGETVAARNISNVLSEWEDRSGLPPSGVGVLDMKFAPMKLTAIVNRLDLRGNSGYGFSNAGEGRFVFTVLDNCHFLGKEFNIILEYGINKTNCTDLVAYAQEWENLNNLTIGTPAYNAALENITNQFTQCGTNTSKPNESSLNQLRTNEIALNSPWELREFVLTNTGLSPTTVKQEPAVKYNNKFPINADVQRLERYINSFAFLIKRNKHTVPEKFEGEDFLGGKAHTEFPPVGNHPSYYGTRDSRTQINDHEALRSFSENTCSGCHAGSTQTAFTHVDPAGYGQEAALSGFLTGIAGSRGFPIGGIGGDFPTDDDGNISNNIMTVLDPFHNIFTYTSHADMVTEYNDLLRREMDLNNLLNNNCTIGVIELAAKLTFDPLRMTH</sequence>
<dbReference type="STRING" id="192904.SAMN04488514_11263"/>
<dbReference type="PROSITE" id="PS51257">
    <property type="entry name" value="PROKAR_LIPOPROTEIN"/>
    <property type="match status" value="1"/>
</dbReference>
<reference evidence="1 2" key="1">
    <citation type="submission" date="2016-10" db="EMBL/GenBank/DDBJ databases">
        <authorList>
            <person name="de Groot N.N."/>
        </authorList>
    </citation>
    <scope>NUCLEOTIDE SEQUENCE [LARGE SCALE GENOMIC DNA]</scope>
    <source>
        <strain evidence="1 2">DSM 19886</strain>
    </source>
</reference>
<dbReference type="Proteomes" id="UP000199440">
    <property type="component" value="Unassembled WGS sequence"/>
</dbReference>
<evidence type="ECO:0000313" key="1">
    <source>
        <dbReference type="EMBL" id="SDM65762.1"/>
    </source>
</evidence>
<evidence type="ECO:0000313" key="2">
    <source>
        <dbReference type="Proteomes" id="UP000199440"/>
    </source>
</evidence>
<dbReference type="AlphaFoldDB" id="A0A1G9V0M4"/>
<gene>
    <name evidence="1" type="ORF">SAMN04488514_11263</name>
</gene>
<accession>A0A1G9V0M4</accession>